<evidence type="ECO:0000313" key="2">
    <source>
        <dbReference type="Proteomes" id="UP000050827"/>
    </source>
</evidence>
<dbReference type="OrthoDB" id="9804077at2"/>
<accession>A0A0Q1BZG9</accession>
<dbReference type="PATRIC" id="fig|1547436.3.peg.2123"/>
<protein>
    <recommendedName>
        <fullName evidence="3">Orc1-like AAA ATPase domain-containing protein</fullName>
    </recommendedName>
</protein>
<dbReference type="Proteomes" id="UP000050827">
    <property type="component" value="Unassembled WGS sequence"/>
</dbReference>
<evidence type="ECO:0000313" key="1">
    <source>
        <dbReference type="EMBL" id="KQC30222.1"/>
    </source>
</evidence>
<dbReference type="AlphaFoldDB" id="A0A0Q1BZG9"/>
<comment type="caution">
    <text evidence="1">The sequence shown here is derived from an EMBL/GenBank/DDBJ whole genome shotgun (WGS) entry which is preliminary data.</text>
</comment>
<reference evidence="1 2" key="1">
    <citation type="submission" date="2015-04" db="EMBL/GenBank/DDBJ databases">
        <title>Complete genome of flavobacterium.</title>
        <authorList>
            <person name="Kwon Y.M."/>
            <person name="Kim S.-J."/>
        </authorList>
    </citation>
    <scope>NUCLEOTIDE SEQUENCE [LARGE SCALE GENOMIC DNA]</scope>
    <source>
        <strain evidence="1 2">DK169</strain>
    </source>
</reference>
<evidence type="ECO:0008006" key="3">
    <source>
        <dbReference type="Google" id="ProtNLM"/>
    </source>
</evidence>
<dbReference type="EMBL" id="LCTZ01000002">
    <property type="protein sequence ID" value="KQC30222.1"/>
    <property type="molecule type" value="Genomic_DNA"/>
</dbReference>
<dbReference type="STRING" id="346185.AAY42_10300"/>
<dbReference type="InterPro" id="IPR027417">
    <property type="entry name" value="P-loop_NTPase"/>
</dbReference>
<organism evidence="1 2">
    <name type="scientific">Flagellimonas eckloniae</name>
    <dbReference type="NCBI Taxonomy" id="346185"/>
    <lineage>
        <taxon>Bacteria</taxon>
        <taxon>Pseudomonadati</taxon>
        <taxon>Bacteroidota</taxon>
        <taxon>Flavobacteriia</taxon>
        <taxon>Flavobacteriales</taxon>
        <taxon>Flavobacteriaceae</taxon>
        <taxon>Flagellimonas</taxon>
    </lineage>
</organism>
<dbReference type="Gene3D" id="3.40.50.300">
    <property type="entry name" value="P-loop containing nucleotide triphosphate hydrolases"/>
    <property type="match status" value="1"/>
</dbReference>
<dbReference type="SUPFAM" id="SSF52540">
    <property type="entry name" value="P-loop containing nucleoside triphosphate hydrolases"/>
    <property type="match status" value="1"/>
</dbReference>
<dbReference type="RefSeq" id="WP_055394865.1">
    <property type="nucleotide sequence ID" value="NZ_LCTZ01000002.1"/>
</dbReference>
<name>A0A0Q1BZG9_9FLAO</name>
<proteinExistence type="predicted"/>
<sequence length="825" mass="96633">MTIDSALNVFNSYKEEFEALKKQSISETDTRCKILDRILIGVLGWEEKNITREDYVQSMGFYDYMVSTGLASFVVEAKKTLAGLVLPKSKKAKLKTLLSDPSNKEVIHQIRGYLIEKGLTHGVISNGHQFIIARFLNTNGEDWKNNSAIIFNGFDDIEKRFIEFYEVFSRESILQKGRIEIREETKFDKKLIGLSRLLRKNEKLVRNELSDKLIKIIDIIFREIDNTSSLDKIETLKKCYVFNDDVRKHQSEMSLMFQDSPPKFDEKVFGVRNTIHTQEAIEEKLLDGSFSLPNPIVLIGGKGAGKTTFIKYFFKVSIKDTTRKKIPNVYIDFRAIYSHLDNPEIIYQKILDELYREHSYLNLKNYAILKRIYRDEIKHETNNGLWSIFKNKPEELELKINSFIEQKLANSQDHLAAVSKYLINPCHKRLCVIFDNVDQLDFDVQKNAFLFAQSIHLSLKCIIIISLREGYYYQWKDKPPFDAYQPNIFHLTAPPYRDVLKKRIQYVVDDHTYSDTEGSIENKIFKLSDVTQQTFFKNLYTTLFRRKNSEILEFLEQTSYPNIRLGLEKFNNFLISGHTKVEEYMTKDDFNIPIWEFVKSVALESNYYYFHNKSKIFNIFYPSQPGGNHFTKLRILHYLINEAELTSYKEHYIPSLKLLDSFVKCGYNRDNVLSELQELLKFGLINCESYVSDTHEVPLDITGFQISVTQSGIYYSTRLVTEFFYMDLVLQDTPIYEPSYFDDLSHLFCSPNPHGSRPIDRRIQCVEIFVKYLINQETRDRLEMAQTDNKALRMNIMGFILDSNLRARMKTLSFNHLKGIVVNLD</sequence>
<keyword evidence="2" id="KW-1185">Reference proteome</keyword>
<gene>
    <name evidence="1" type="ORF">AAY42_10300</name>
</gene>